<feature type="transmembrane region" description="Helical" evidence="6">
    <location>
        <begin position="7"/>
        <end position="29"/>
    </location>
</feature>
<feature type="transmembrane region" description="Helical" evidence="6">
    <location>
        <begin position="102"/>
        <end position="125"/>
    </location>
</feature>
<comment type="subcellular location">
    <subcellularLocation>
        <location evidence="1">Membrane</location>
        <topology evidence="1">Multi-pass membrane protein</topology>
    </subcellularLocation>
</comment>
<keyword evidence="5 6" id="KW-0472">Membrane</keyword>
<reference evidence="9" key="1">
    <citation type="journal article" date="2019" name="Int. J. Syst. Evol. Microbiol.">
        <title>The Global Catalogue of Microorganisms (GCM) 10K type strain sequencing project: providing services to taxonomists for standard genome sequencing and annotation.</title>
        <authorList>
            <consortium name="The Broad Institute Genomics Platform"/>
            <consortium name="The Broad Institute Genome Sequencing Center for Infectious Disease"/>
            <person name="Wu L."/>
            <person name="Ma J."/>
        </authorList>
    </citation>
    <scope>NUCLEOTIDE SEQUENCE [LARGE SCALE GENOMIC DNA]</scope>
    <source>
        <strain evidence="9">CGMCC 1.16026</strain>
    </source>
</reference>
<evidence type="ECO:0000313" key="8">
    <source>
        <dbReference type="EMBL" id="MFC6644731.1"/>
    </source>
</evidence>
<organism evidence="8 9">
    <name type="scientific">Granulicella cerasi</name>
    <dbReference type="NCBI Taxonomy" id="741063"/>
    <lineage>
        <taxon>Bacteria</taxon>
        <taxon>Pseudomonadati</taxon>
        <taxon>Acidobacteriota</taxon>
        <taxon>Terriglobia</taxon>
        <taxon>Terriglobales</taxon>
        <taxon>Acidobacteriaceae</taxon>
        <taxon>Granulicella</taxon>
    </lineage>
</organism>
<protein>
    <submittedName>
        <fullName evidence="8">GtrA family protein</fullName>
    </submittedName>
</protein>
<evidence type="ECO:0000259" key="7">
    <source>
        <dbReference type="Pfam" id="PF04138"/>
    </source>
</evidence>
<dbReference type="Proteomes" id="UP001596391">
    <property type="component" value="Unassembled WGS sequence"/>
</dbReference>
<evidence type="ECO:0000256" key="6">
    <source>
        <dbReference type="SAM" id="Phobius"/>
    </source>
</evidence>
<dbReference type="InterPro" id="IPR007267">
    <property type="entry name" value="GtrA_DPMS_TM"/>
</dbReference>
<evidence type="ECO:0000256" key="1">
    <source>
        <dbReference type="ARBA" id="ARBA00004141"/>
    </source>
</evidence>
<gene>
    <name evidence="8" type="ORF">ACFQBQ_03810</name>
</gene>
<evidence type="ECO:0000256" key="2">
    <source>
        <dbReference type="ARBA" id="ARBA00009399"/>
    </source>
</evidence>
<evidence type="ECO:0000256" key="3">
    <source>
        <dbReference type="ARBA" id="ARBA00022692"/>
    </source>
</evidence>
<accession>A0ABW1Z5A3</accession>
<evidence type="ECO:0000256" key="5">
    <source>
        <dbReference type="ARBA" id="ARBA00023136"/>
    </source>
</evidence>
<keyword evidence="4 6" id="KW-1133">Transmembrane helix</keyword>
<evidence type="ECO:0000256" key="4">
    <source>
        <dbReference type="ARBA" id="ARBA00022989"/>
    </source>
</evidence>
<dbReference type="Pfam" id="PF04138">
    <property type="entry name" value="GtrA_DPMS_TM"/>
    <property type="match status" value="1"/>
</dbReference>
<comment type="similarity">
    <text evidence="2">Belongs to the GtrA family.</text>
</comment>
<dbReference type="EMBL" id="JBHSWI010000001">
    <property type="protein sequence ID" value="MFC6644731.1"/>
    <property type="molecule type" value="Genomic_DNA"/>
</dbReference>
<feature type="transmembrane region" description="Helical" evidence="6">
    <location>
        <begin position="75"/>
        <end position="96"/>
    </location>
</feature>
<dbReference type="RefSeq" id="WP_263372714.1">
    <property type="nucleotide sequence ID" value="NZ_JAGSYD010000006.1"/>
</dbReference>
<feature type="domain" description="GtrA/DPMS transmembrane" evidence="7">
    <location>
        <begin position="9"/>
        <end position="125"/>
    </location>
</feature>
<keyword evidence="9" id="KW-1185">Reference proteome</keyword>
<sequence>MTRLERWLRFNGVGIMGAALQLSSVALLHRFAPRHYMLESLLALEITLLHNFLWHRRWTWQNTNASWPQSLLRFHLTNGLVSCVGNLVLMPILVSIMRCPPVIAAAMTIIACSLINFAASERWVFASASPLASRRRGEVSC</sequence>
<evidence type="ECO:0000313" key="9">
    <source>
        <dbReference type="Proteomes" id="UP001596391"/>
    </source>
</evidence>
<dbReference type="PANTHER" id="PTHR38459:SF1">
    <property type="entry name" value="PROPHAGE BACTOPRENOL-LINKED GLUCOSE TRANSLOCASE HOMOLOG"/>
    <property type="match status" value="1"/>
</dbReference>
<dbReference type="InterPro" id="IPR051401">
    <property type="entry name" value="GtrA_CellWall_Glycosyl"/>
</dbReference>
<name>A0ABW1Z5A3_9BACT</name>
<keyword evidence="3 6" id="KW-0812">Transmembrane</keyword>
<proteinExistence type="inferred from homology"/>
<comment type="caution">
    <text evidence="8">The sequence shown here is derived from an EMBL/GenBank/DDBJ whole genome shotgun (WGS) entry which is preliminary data.</text>
</comment>
<dbReference type="PANTHER" id="PTHR38459">
    <property type="entry name" value="PROPHAGE BACTOPRENOL-LINKED GLUCOSE TRANSLOCASE HOMOLOG"/>
    <property type="match status" value="1"/>
</dbReference>